<feature type="compositionally biased region" description="Basic residues" evidence="2">
    <location>
        <begin position="1694"/>
        <end position="1705"/>
    </location>
</feature>
<feature type="region of interest" description="Disordered" evidence="2">
    <location>
        <begin position="704"/>
        <end position="726"/>
    </location>
</feature>
<feature type="compositionally biased region" description="Acidic residues" evidence="2">
    <location>
        <begin position="8"/>
        <end position="21"/>
    </location>
</feature>
<reference evidence="4 5" key="1">
    <citation type="journal article" date="2023" name="Commun. Biol.">
        <title>Reorganization of the ancestral sex-determining regions during the evolution of trioecy in Pleodorina starrii.</title>
        <authorList>
            <person name="Takahashi K."/>
            <person name="Suzuki S."/>
            <person name="Kawai-Toyooka H."/>
            <person name="Yamamoto K."/>
            <person name="Hamaji T."/>
            <person name="Ootsuki R."/>
            <person name="Yamaguchi H."/>
            <person name="Kawachi M."/>
            <person name="Higashiyama T."/>
            <person name="Nozaki H."/>
        </authorList>
    </citation>
    <scope>NUCLEOTIDE SEQUENCE [LARGE SCALE GENOMIC DNA]</scope>
    <source>
        <strain evidence="4 5">NIES-4479</strain>
    </source>
</reference>
<protein>
    <recommendedName>
        <fullName evidence="3">SWIM-type domain-containing protein</fullName>
    </recommendedName>
</protein>
<dbReference type="PANTHER" id="PTHR33977">
    <property type="entry name" value="ZINC ION BINDING PROTEIN"/>
    <property type="match status" value="1"/>
</dbReference>
<feature type="region of interest" description="Disordered" evidence="2">
    <location>
        <begin position="1"/>
        <end position="71"/>
    </location>
</feature>
<evidence type="ECO:0000259" key="3">
    <source>
        <dbReference type="PROSITE" id="PS50966"/>
    </source>
</evidence>
<gene>
    <name evidence="4" type="primary">PLEST006575</name>
    <name evidence="4" type="ORF">PLESTB_000221100</name>
</gene>
<feature type="compositionally biased region" description="Acidic residues" evidence="2">
    <location>
        <begin position="43"/>
        <end position="60"/>
    </location>
</feature>
<sequence>MDPVPGGQDDEALSDFADDDSLLAGSDSCSEASEASQASSLLDSDDVEAEEADGSDEEDTGTTGEDQGTGAIGRNAAARARGQAVAAAGVATWERVAGAAADSHCVAPTIAGGGCAVDLQRTQPLHCYCPERAAQPTAGGQAGAAATAVTAAAATAAVFLHTAQSPTVAVGKSVFNFKGSGRRGVVKLFEKRDGKETAVLSYTGGRYATRSVRTCDLLVCPLGGALSLQRPPLLGLQLPQQAVVIVGGQHTGRVGVTSSDVGEQKVKVSLIDSQTGELDSRPVMTYYKYLHALSSAELAARCVSTAQRDVLAAYARPDSADAAKRAGPLDEPASLGSGDAIPQDLGALAPTDAAVPVTPVSQAEPVGELEHYEVPRAHLAGFLLRKQLQQNVDYNFHGHHGRGPTREAYQRMAGDYQYPPPKAGSKRLDSCVLACRCGPVRREGAAARATPAAGCPHKLLMYVPARRPDVVVVQERARHRGHTPSPEDRWLRLVPEVVEAIKEATIRHGHSASHVLQRLHVMIPQLAAPYIRAGCVTLEALQTSRRFNPIAADVDAVRKRHSRALSSGKDDAVTTGYLIAAACDRGLVKVVLHYQNTAEAEAQPAEAEAAAATRSVPVEGLGPTAALAEAEATEARPGVSAAAVGQGGQPGESLASAAPEQPLGTVAVLSAICRNATRDAQARACARREALAPAPALAPALAPAPEAQDSMMQRAAGGTQQGDLSAREDVPSVPCIVAQPGVAPAVSAAQPQLDPQPPIGTLSASAGGAVAAGGSGGPGESLVLAHQLQSHLRLWQQRTKLLASLTSGAHGAPALDRGALHLGSLATSQAPNPAAAQPGAPPAEAAPPPQLEPQPPMGPLSASAGVVVVAGGPGANLALAQLLQLKLRLWQQGAQLLAGHASGAHGAPALGGGAVPAGLPLAFVLAPGPAAQPCASAIGVTARPAAAPTAAAAVAPTASAAAVAGGGGEDVGGSVAGVACGALNSNPSHALSHAPPHEHPSRAALAAQIRQFMEEQRVQMQQLLVRAAQLLQPRYPHLLKQQPSAQPGQAPGGPQNPGAPIGPPLGPAAAAAPAGTAPSARHPPGEGGGSAAGPRVQQRYRLTLTTPWMERVLRLYGNKVVLLDASHGLDIYNYPLVFLLVVDHQGCGIPVAFGVLSQPESREEVVSFLRAVEEATGVKLERFLVDRASGEAAEALEGLQRVVVYWCVSRMQQVVEDKMRELSIPMEERDRILRSLDPLIYAGDKAAFDREETAFLERLAATQPAFVEVYKQDWQPHAERWAVYARPFDVTTTTTHHIGRFFQLLEFTLLKRRAFLPLATLLRQLLTRVVPYFIRQVALRERGYAASRQDGASAARRRPRPQRLAGDAEERLAVIDAGQGTVVVRSARRDDSSHLVCLTDGTCTCRDAAVGLVCVHLEAVAKEMGGGAEGARRRALEGGICLASGGGGAMLVSRSDAEAVYRSLTTRPSTRAAALQLMGPSRRRPLRGSRQKAVVSSSAGRALSCSCNLFGCHGLCAHVVSELLHSNSAEAAGGGGSSSSSPGGGLQFSVEDADRVAAGFPGAVAFDRPIARVYPEVADRPEAAALGELLAVGRAEASGLRGLLAGPSRRRGATAAREEAAVPPTAPGVPRQSGNAASLVLAPRRGAAGGEDELPPVESVMELFAAAATSAEHLTRGLLLVTPGERPPAPTDRKARRAGGKRGRGRGGSDSEASCGEDAAGGGGVGPAAPLVGAKKPTKQRKKAGLREAEGG</sequence>
<feature type="domain" description="SWIM-type" evidence="3">
    <location>
        <begin position="1490"/>
        <end position="1527"/>
    </location>
</feature>
<dbReference type="EMBL" id="BRXU01000002">
    <property type="protein sequence ID" value="GLC49456.1"/>
    <property type="molecule type" value="Genomic_DNA"/>
</dbReference>
<feature type="region of interest" description="Disordered" evidence="2">
    <location>
        <begin position="748"/>
        <end position="777"/>
    </location>
</feature>
<feature type="compositionally biased region" description="Low complexity" evidence="2">
    <location>
        <begin position="1041"/>
        <end position="1059"/>
    </location>
</feature>
<dbReference type="Proteomes" id="UP001165080">
    <property type="component" value="Unassembled WGS sequence"/>
</dbReference>
<evidence type="ECO:0000256" key="2">
    <source>
        <dbReference type="SAM" id="MobiDB-lite"/>
    </source>
</evidence>
<keyword evidence="1" id="KW-0479">Metal-binding</keyword>
<feature type="region of interest" description="Disordered" evidence="2">
    <location>
        <begin position="1603"/>
        <end position="1635"/>
    </location>
</feature>
<dbReference type="InterPro" id="IPR007527">
    <property type="entry name" value="Znf_SWIM"/>
</dbReference>
<keyword evidence="1" id="KW-0863">Zinc-finger</keyword>
<feature type="region of interest" description="Disordered" evidence="2">
    <location>
        <begin position="1529"/>
        <end position="1548"/>
    </location>
</feature>
<feature type="compositionally biased region" description="Low complexity" evidence="2">
    <location>
        <begin position="829"/>
        <end position="838"/>
    </location>
</feature>
<feature type="compositionally biased region" description="Low complexity" evidence="2">
    <location>
        <begin position="630"/>
        <end position="644"/>
    </location>
</feature>
<feature type="region of interest" description="Disordered" evidence="2">
    <location>
        <begin position="630"/>
        <end position="657"/>
    </location>
</feature>
<keyword evidence="1" id="KW-0862">Zinc</keyword>
<feature type="compositionally biased region" description="Low complexity" evidence="2">
    <location>
        <begin position="22"/>
        <end position="42"/>
    </location>
</feature>
<name>A0A9W6EYU9_9CHLO</name>
<comment type="caution">
    <text evidence="4">The sequence shown here is derived from an EMBL/GenBank/DDBJ whole genome shotgun (WGS) entry which is preliminary data.</text>
</comment>
<feature type="region of interest" description="Disordered" evidence="2">
    <location>
        <begin position="321"/>
        <end position="341"/>
    </location>
</feature>
<feature type="region of interest" description="Disordered" evidence="2">
    <location>
        <begin position="1679"/>
        <end position="1752"/>
    </location>
</feature>
<organism evidence="4 5">
    <name type="scientific">Pleodorina starrii</name>
    <dbReference type="NCBI Taxonomy" id="330485"/>
    <lineage>
        <taxon>Eukaryota</taxon>
        <taxon>Viridiplantae</taxon>
        <taxon>Chlorophyta</taxon>
        <taxon>core chlorophytes</taxon>
        <taxon>Chlorophyceae</taxon>
        <taxon>CS clade</taxon>
        <taxon>Chlamydomonadales</taxon>
        <taxon>Volvocaceae</taxon>
        <taxon>Pleodorina</taxon>
    </lineage>
</organism>
<dbReference type="PANTHER" id="PTHR33977:SF1">
    <property type="entry name" value="ZINC ION BINDING PROTEIN"/>
    <property type="match status" value="1"/>
</dbReference>
<feature type="compositionally biased region" description="Low complexity" evidence="2">
    <location>
        <begin position="61"/>
        <end position="71"/>
    </location>
</feature>
<feature type="compositionally biased region" description="Pro residues" evidence="2">
    <location>
        <begin position="839"/>
        <end position="858"/>
    </location>
</feature>
<feature type="region of interest" description="Disordered" evidence="2">
    <location>
        <begin position="1041"/>
        <end position="1096"/>
    </location>
</feature>
<evidence type="ECO:0000313" key="5">
    <source>
        <dbReference type="Proteomes" id="UP001165080"/>
    </source>
</evidence>
<keyword evidence="5" id="KW-1185">Reference proteome</keyword>
<dbReference type="GO" id="GO:0008270">
    <property type="term" value="F:zinc ion binding"/>
    <property type="evidence" value="ECO:0007669"/>
    <property type="project" value="UniProtKB-KW"/>
</dbReference>
<dbReference type="OrthoDB" id="6426693at2759"/>
<feature type="compositionally biased region" description="Gly residues" evidence="2">
    <location>
        <begin position="1532"/>
        <end position="1546"/>
    </location>
</feature>
<proteinExistence type="predicted"/>
<evidence type="ECO:0000256" key="1">
    <source>
        <dbReference type="PROSITE-ProRule" id="PRU00325"/>
    </source>
</evidence>
<feature type="compositionally biased region" description="Low complexity" evidence="2">
    <location>
        <begin position="1067"/>
        <end position="1080"/>
    </location>
</feature>
<dbReference type="PROSITE" id="PS50966">
    <property type="entry name" value="ZF_SWIM"/>
    <property type="match status" value="2"/>
</dbReference>
<evidence type="ECO:0000313" key="4">
    <source>
        <dbReference type="EMBL" id="GLC49456.1"/>
    </source>
</evidence>
<feature type="domain" description="SWIM-type" evidence="3">
    <location>
        <begin position="1382"/>
        <end position="1425"/>
    </location>
</feature>
<accession>A0A9W6EYU9</accession>
<feature type="region of interest" description="Disordered" evidence="2">
    <location>
        <begin position="829"/>
        <end position="858"/>
    </location>
</feature>